<dbReference type="PROSITE" id="PS51819">
    <property type="entry name" value="VOC"/>
    <property type="match status" value="1"/>
</dbReference>
<dbReference type="PANTHER" id="PTHR36113:SF1">
    <property type="entry name" value="GLYOXALASE_BLEOMYCIN RESISTANCE PROTEIN_DIOXYGENASE"/>
    <property type="match status" value="1"/>
</dbReference>
<feature type="domain" description="VOC" evidence="1">
    <location>
        <begin position="2"/>
        <end position="128"/>
    </location>
</feature>
<dbReference type="PANTHER" id="PTHR36113">
    <property type="entry name" value="LYASE, PUTATIVE-RELATED-RELATED"/>
    <property type="match status" value="1"/>
</dbReference>
<gene>
    <name evidence="2" type="ORF">QM524_23195</name>
</gene>
<keyword evidence="3" id="KW-1185">Reference proteome</keyword>
<organism evidence="2 3">
    <name type="scientific">Flectobacillus roseus</name>
    <dbReference type="NCBI Taxonomy" id="502259"/>
    <lineage>
        <taxon>Bacteria</taxon>
        <taxon>Pseudomonadati</taxon>
        <taxon>Bacteroidota</taxon>
        <taxon>Cytophagia</taxon>
        <taxon>Cytophagales</taxon>
        <taxon>Flectobacillaceae</taxon>
        <taxon>Flectobacillus</taxon>
    </lineage>
</organism>
<name>A0ABT6YFE4_9BACT</name>
<dbReference type="Gene3D" id="3.10.180.10">
    <property type="entry name" value="2,3-Dihydroxybiphenyl 1,2-Dioxygenase, domain 1"/>
    <property type="match status" value="1"/>
</dbReference>
<evidence type="ECO:0000259" key="1">
    <source>
        <dbReference type="PROSITE" id="PS51819"/>
    </source>
</evidence>
<comment type="caution">
    <text evidence="2">The sequence shown here is derived from an EMBL/GenBank/DDBJ whole genome shotgun (WGS) entry which is preliminary data.</text>
</comment>
<protein>
    <submittedName>
        <fullName evidence="2">VOC family protein</fullName>
    </submittedName>
</protein>
<dbReference type="InterPro" id="IPR004360">
    <property type="entry name" value="Glyas_Fos-R_dOase_dom"/>
</dbReference>
<accession>A0ABT6YFE4</accession>
<dbReference type="EMBL" id="JASHIF010000026">
    <property type="protein sequence ID" value="MDI9862149.1"/>
    <property type="molecule type" value="Genomic_DNA"/>
</dbReference>
<dbReference type="Proteomes" id="UP001236507">
    <property type="component" value="Unassembled WGS sequence"/>
</dbReference>
<dbReference type="InterPro" id="IPR051332">
    <property type="entry name" value="Fosfomycin_Res_Enzymes"/>
</dbReference>
<proteinExistence type="predicted"/>
<sequence length="128" mass="15033">MFIEHIAIWTNDLEKIKTFYMRYFRAKSNTKYHNPVKEFQSYFLSFDSGARIELMQKPQIPERENPKTETLGITHFAFTLGSEQKVDELTELMRKEGVQIIGEPRHTGDGYYESVVLDPENNRIELVA</sequence>
<dbReference type="SUPFAM" id="SSF54593">
    <property type="entry name" value="Glyoxalase/Bleomycin resistance protein/Dihydroxybiphenyl dioxygenase"/>
    <property type="match status" value="1"/>
</dbReference>
<evidence type="ECO:0000313" key="2">
    <source>
        <dbReference type="EMBL" id="MDI9862149.1"/>
    </source>
</evidence>
<dbReference type="InterPro" id="IPR037523">
    <property type="entry name" value="VOC_core"/>
</dbReference>
<dbReference type="Pfam" id="PF00903">
    <property type="entry name" value="Glyoxalase"/>
    <property type="match status" value="1"/>
</dbReference>
<reference evidence="2 3" key="1">
    <citation type="submission" date="2023-05" db="EMBL/GenBank/DDBJ databases">
        <title>Novel species of genus Flectobacillus isolated from stream in China.</title>
        <authorList>
            <person name="Lu H."/>
        </authorList>
    </citation>
    <scope>NUCLEOTIDE SEQUENCE [LARGE SCALE GENOMIC DNA]</scope>
    <source>
        <strain evidence="2 3">KCTC 42575</strain>
    </source>
</reference>
<dbReference type="InterPro" id="IPR029068">
    <property type="entry name" value="Glyas_Bleomycin-R_OHBP_Dase"/>
</dbReference>
<evidence type="ECO:0000313" key="3">
    <source>
        <dbReference type="Proteomes" id="UP001236507"/>
    </source>
</evidence>
<dbReference type="RefSeq" id="WP_283346432.1">
    <property type="nucleotide sequence ID" value="NZ_JASHIF010000026.1"/>
</dbReference>